<dbReference type="Gene3D" id="3.40.50.300">
    <property type="entry name" value="P-loop containing nucleotide triphosphate hydrolases"/>
    <property type="match status" value="1"/>
</dbReference>
<dbReference type="SUPFAM" id="SSF52540">
    <property type="entry name" value="P-loop containing nucleoside triphosphate hydrolases"/>
    <property type="match status" value="1"/>
</dbReference>
<sequence>METFFQTHAFLLEQFHAPIRRSLMDAIDWSYRMIAIKGPRGVGRTSFLLQFAKEKFDIRLRKCLYINTNNFYFQGRGIVEFAGEFVAQGGLVLLIDQAFKLTDWRQQLCECYHRYPNLRIVYTTTSVEDAESENSELSAISHCYVLHGFSFREYINVTTGNNFPTYTISDILNNHDAILKTILPKISPWQHFLDYLNHGYYPFFLENHNFTEALLKAMNMMLEIDVLFNKQVELKYLSRIKKLLYLLSVSETSVPNISRMAEEIGTSRATVMNYLKYLEEARLINMVYHNGESFPKKPAAIMMHNANLLHAVCDKNISQQMIMETFLVNTLWRHHTINTGRREGMFRIDNSLNICVCDKHKRIKPNSDTIYIRYNTEVAHEKDIPIWLFGFLY</sequence>
<dbReference type="Pfam" id="PF13173">
    <property type="entry name" value="AAA_14"/>
    <property type="match status" value="1"/>
</dbReference>
<protein>
    <recommendedName>
        <fullName evidence="1">AAA domain-containing protein</fullName>
    </recommendedName>
</protein>
<dbReference type="EMBL" id="AMCI01002223">
    <property type="protein sequence ID" value="EJX03277.1"/>
    <property type="molecule type" value="Genomic_DNA"/>
</dbReference>
<dbReference type="AlphaFoldDB" id="J9G7Q3"/>
<gene>
    <name evidence="2" type="ORF">EVA_08615</name>
</gene>
<dbReference type="InterPro" id="IPR027417">
    <property type="entry name" value="P-loop_NTPase"/>
</dbReference>
<reference evidence="2" key="1">
    <citation type="journal article" date="2012" name="PLoS ONE">
        <title>Gene sets for utilization of primary and secondary nutrition supplies in the distal gut of endangered iberian lynx.</title>
        <authorList>
            <person name="Alcaide M."/>
            <person name="Messina E."/>
            <person name="Richter M."/>
            <person name="Bargiela R."/>
            <person name="Peplies J."/>
            <person name="Huws S.A."/>
            <person name="Newbold C.J."/>
            <person name="Golyshin P.N."/>
            <person name="Simon M.A."/>
            <person name="Lopez G."/>
            <person name="Yakimov M.M."/>
            <person name="Ferrer M."/>
        </authorList>
    </citation>
    <scope>NUCLEOTIDE SEQUENCE</scope>
</reference>
<dbReference type="PANTHER" id="PTHR42990:SF1">
    <property type="entry name" value="AAA+ ATPASE DOMAIN-CONTAINING PROTEIN"/>
    <property type="match status" value="1"/>
</dbReference>
<accession>J9G7Q3</accession>
<dbReference type="InterPro" id="IPR036390">
    <property type="entry name" value="WH_DNA-bd_sf"/>
</dbReference>
<evidence type="ECO:0000313" key="2">
    <source>
        <dbReference type="EMBL" id="EJX03277.1"/>
    </source>
</evidence>
<feature type="domain" description="AAA" evidence="1">
    <location>
        <begin position="31"/>
        <end position="154"/>
    </location>
</feature>
<dbReference type="SUPFAM" id="SSF46785">
    <property type="entry name" value="Winged helix' DNA-binding domain"/>
    <property type="match status" value="1"/>
</dbReference>
<name>J9G7Q3_9ZZZZ</name>
<comment type="caution">
    <text evidence="2">The sequence shown here is derived from an EMBL/GenBank/DDBJ whole genome shotgun (WGS) entry which is preliminary data.</text>
</comment>
<dbReference type="PANTHER" id="PTHR42990">
    <property type="entry name" value="ATPASE"/>
    <property type="match status" value="1"/>
</dbReference>
<dbReference type="InterPro" id="IPR041682">
    <property type="entry name" value="AAA_14"/>
</dbReference>
<proteinExistence type="predicted"/>
<evidence type="ECO:0000259" key="1">
    <source>
        <dbReference type="Pfam" id="PF13173"/>
    </source>
</evidence>
<organism evidence="2">
    <name type="scientific">gut metagenome</name>
    <dbReference type="NCBI Taxonomy" id="749906"/>
    <lineage>
        <taxon>unclassified sequences</taxon>
        <taxon>metagenomes</taxon>
        <taxon>organismal metagenomes</taxon>
    </lineage>
</organism>